<feature type="region of interest" description="Disordered" evidence="2">
    <location>
        <begin position="47"/>
        <end position="68"/>
    </location>
</feature>
<protein>
    <submittedName>
        <fullName evidence="3">Uncharacterized protein</fullName>
    </submittedName>
</protein>
<dbReference type="PANTHER" id="PTHR47026:SF2">
    <property type="entry name" value="FLAGELLAR ASSOCIATED PROTEIN"/>
    <property type="match status" value="1"/>
</dbReference>
<proteinExistence type="predicted"/>
<organism evidence="3 4">
    <name type="scientific">Tritrichomonas musculus</name>
    <dbReference type="NCBI Taxonomy" id="1915356"/>
    <lineage>
        <taxon>Eukaryota</taxon>
        <taxon>Metamonada</taxon>
        <taxon>Parabasalia</taxon>
        <taxon>Tritrichomonadida</taxon>
        <taxon>Tritrichomonadidae</taxon>
        <taxon>Tritrichomonas</taxon>
    </lineage>
</organism>
<reference evidence="3 4" key="1">
    <citation type="submission" date="2024-04" db="EMBL/GenBank/DDBJ databases">
        <title>Tritrichomonas musculus Genome.</title>
        <authorList>
            <person name="Alves-Ferreira E."/>
            <person name="Grigg M."/>
            <person name="Lorenzi H."/>
            <person name="Galac M."/>
        </authorList>
    </citation>
    <scope>NUCLEOTIDE SEQUENCE [LARGE SCALE GENOMIC DNA]</scope>
    <source>
        <strain evidence="3 4">EAF2021</strain>
    </source>
</reference>
<evidence type="ECO:0000256" key="1">
    <source>
        <dbReference type="SAM" id="Coils"/>
    </source>
</evidence>
<keyword evidence="1" id="KW-0175">Coiled coil</keyword>
<feature type="compositionally biased region" description="Low complexity" evidence="2">
    <location>
        <begin position="229"/>
        <end position="255"/>
    </location>
</feature>
<gene>
    <name evidence="3" type="ORF">M9Y10_041564</name>
</gene>
<evidence type="ECO:0000313" key="4">
    <source>
        <dbReference type="Proteomes" id="UP001470230"/>
    </source>
</evidence>
<dbReference type="PANTHER" id="PTHR47026">
    <property type="entry name" value="PIGMENTOSA GTPASE REGULATOR-LIKE PROTEIN, PUTATIVE-RELATED"/>
    <property type="match status" value="1"/>
</dbReference>
<sequence length="255" mass="30301">MDKSAQIEVLRREHKNAVDNYDFDRAELISRQIQRLRTEISREFESNQAGSTELDLDEQREKLHGESERTDATLMGKLVELQKKYHFRYKELQARHTQQLTDLSLEHTMALERETSRPIPEVEKLLQQSKIFGKVHNYSQAKMVYQEAMEIQRRVNEQRRNECNILFMRAERKLKEKQARELKLLEEKQETAKEEINQKYSKHKNIIDNRMKVKEIKATMKPLESRMISKASSTRRSNSVSRSRTSRLSTSGSRY</sequence>
<feature type="compositionally biased region" description="Basic and acidic residues" evidence="2">
    <location>
        <begin position="57"/>
        <end position="68"/>
    </location>
</feature>
<feature type="coiled-coil region" evidence="1">
    <location>
        <begin position="167"/>
        <end position="202"/>
    </location>
</feature>
<feature type="region of interest" description="Disordered" evidence="2">
    <location>
        <begin position="217"/>
        <end position="255"/>
    </location>
</feature>
<evidence type="ECO:0000313" key="3">
    <source>
        <dbReference type="EMBL" id="KAK8886104.1"/>
    </source>
</evidence>
<keyword evidence="4" id="KW-1185">Reference proteome</keyword>
<comment type="caution">
    <text evidence="3">The sequence shown here is derived from an EMBL/GenBank/DDBJ whole genome shotgun (WGS) entry which is preliminary data.</text>
</comment>
<dbReference type="Proteomes" id="UP001470230">
    <property type="component" value="Unassembled WGS sequence"/>
</dbReference>
<accession>A0ABR2K4X2</accession>
<name>A0ABR2K4X2_9EUKA</name>
<dbReference type="EMBL" id="JAPFFF010000007">
    <property type="protein sequence ID" value="KAK8886104.1"/>
    <property type="molecule type" value="Genomic_DNA"/>
</dbReference>
<evidence type="ECO:0000256" key="2">
    <source>
        <dbReference type="SAM" id="MobiDB-lite"/>
    </source>
</evidence>